<dbReference type="InterPro" id="IPR037914">
    <property type="entry name" value="SpoVT-AbrB_sf"/>
</dbReference>
<dbReference type="InterPro" id="IPR007159">
    <property type="entry name" value="SpoVT-AbrB_dom"/>
</dbReference>
<dbReference type="Gene3D" id="2.10.260.10">
    <property type="match status" value="1"/>
</dbReference>
<organism evidence="3 4">
    <name type="scientific">Streptomyces meridianus</name>
    <dbReference type="NCBI Taxonomy" id="2938945"/>
    <lineage>
        <taxon>Bacteria</taxon>
        <taxon>Bacillati</taxon>
        <taxon>Actinomycetota</taxon>
        <taxon>Actinomycetes</taxon>
        <taxon>Kitasatosporales</taxon>
        <taxon>Streptomycetaceae</taxon>
        <taxon>Streptomyces</taxon>
    </lineage>
</organism>
<keyword evidence="4" id="KW-1185">Reference proteome</keyword>
<dbReference type="Pfam" id="PF04014">
    <property type="entry name" value="MazE_antitoxin"/>
    <property type="match status" value="1"/>
</dbReference>
<dbReference type="SMART" id="SM00966">
    <property type="entry name" value="SpoVT_AbrB"/>
    <property type="match status" value="1"/>
</dbReference>
<dbReference type="NCBIfam" id="TIGR01439">
    <property type="entry name" value="lp_hng_hel_AbrB"/>
    <property type="match status" value="1"/>
</dbReference>
<comment type="caution">
    <text evidence="3">The sequence shown here is derived from an EMBL/GenBank/DDBJ whole genome shotgun (WGS) entry which is preliminary data.</text>
</comment>
<dbReference type="GO" id="GO:0016740">
    <property type="term" value="F:transferase activity"/>
    <property type="evidence" value="ECO:0007669"/>
    <property type="project" value="UniProtKB-KW"/>
</dbReference>
<evidence type="ECO:0000313" key="3">
    <source>
        <dbReference type="EMBL" id="MCM2576844.1"/>
    </source>
</evidence>
<keyword evidence="3" id="KW-0808">Transferase</keyword>
<dbReference type="Proteomes" id="UP001167160">
    <property type="component" value="Unassembled WGS sequence"/>
</dbReference>
<evidence type="ECO:0000256" key="1">
    <source>
        <dbReference type="PROSITE-ProRule" id="PRU01076"/>
    </source>
</evidence>
<evidence type="ECO:0000313" key="4">
    <source>
        <dbReference type="Proteomes" id="UP001167160"/>
    </source>
</evidence>
<name>A0ABT0X4Y6_9ACTN</name>
<sequence>MASATISVRVRNKAQVTLPPAVREALGVREGDQLEFEINEDGSVEVHGTRTIRTDQAYFWTDAWQAGERESDADIAAGRTTAHEDEDAFLAHLSDMKND</sequence>
<feature type="domain" description="SpoVT-AbrB" evidence="2">
    <location>
        <begin position="5"/>
        <end position="51"/>
    </location>
</feature>
<dbReference type="RefSeq" id="WP_251410555.1">
    <property type="nucleotide sequence ID" value="NZ_JAMQGM010000013.1"/>
</dbReference>
<reference evidence="3" key="1">
    <citation type="journal article" date="2023" name="Int. J. Syst. Evol. Microbiol.">
        <title>Streptomyces meridianus sp. nov. isolated from brackish water of the Tagus estuary in Alcochete, Portugal.</title>
        <authorList>
            <person name="Santos J.D.N."/>
            <person name="Klimek D."/>
            <person name="Calusinska M."/>
            <person name="Lobo Da Cunha A."/>
            <person name="Catita J."/>
            <person name="Goncalves H."/>
            <person name="Gonzalez I."/>
            <person name="Reyes F."/>
            <person name="Lage O.M."/>
        </authorList>
    </citation>
    <scope>NUCLEOTIDE SEQUENCE</scope>
    <source>
        <strain evidence="3">MTZ3.1</strain>
    </source>
</reference>
<keyword evidence="1 3" id="KW-0238">DNA-binding</keyword>
<dbReference type="PROSITE" id="PS51740">
    <property type="entry name" value="SPOVT_ABRB"/>
    <property type="match status" value="1"/>
</dbReference>
<dbReference type="SUPFAM" id="SSF89447">
    <property type="entry name" value="AbrB/MazE/MraZ-like"/>
    <property type="match status" value="1"/>
</dbReference>
<evidence type="ECO:0000259" key="2">
    <source>
        <dbReference type="PROSITE" id="PS51740"/>
    </source>
</evidence>
<protein>
    <submittedName>
        <fullName evidence="3">AbrB/MazE/SpoVT family DNA-binding domain-containing protein</fullName>
    </submittedName>
</protein>
<dbReference type="EMBL" id="JAMQGM010000013">
    <property type="protein sequence ID" value="MCM2576844.1"/>
    <property type="molecule type" value="Genomic_DNA"/>
</dbReference>
<dbReference type="GO" id="GO:0003677">
    <property type="term" value="F:DNA binding"/>
    <property type="evidence" value="ECO:0007669"/>
    <property type="project" value="UniProtKB-KW"/>
</dbReference>
<accession>A0ABT0X4Y6</accession>
<gene>
    <name evidence="3" type="ORF">M1E25_05650</name>
</gene>
<proteinExistence type="predicted"/>